<organism evidence="1">
    <name type="scientific">marine metagenome</name>
    <dbReference type="NCBI Taxonomy" id="408172"/>
    <lineage>
        <taxon>unclassified sequences</taxon>
        <taxon>metagenomes</taxon>
        <taxon>ecological metagenomes</taxon>
    </lineage>
</organism>
<dbReference type="EMBL" id="UINC01092375">
    <property type="protein sequence ID" value="SVC45898.1"/>
    <property type="molecule type" value="Genomic_DNA"/>
</dbReference>
<evidence type="ECO:0000313" key="1">
    <source>
        <dbReference type="EMBL" id="SVC45898.1"/>
    </source>
</evidence>
<sequence>MNDPFAGLSRTELESLLKKTLIYAVWLLKHYGNARYHPDLDPEDLVCRVIDDTWAGRRKWDPGRQTRIQFTRGCIRSYVSHFFESLASNVSSYDPIYFEDPAMFATDTDTYRDRMTSETIRNTFEEQDQPDRLCEFQEILKEITLRVESDHPDMIPLWMLVRDENLSLKHDMKEICNRLNLDPTTGGPGYQRVSRMRKNLERVVESCRSDDPNGGAP</sequence>
<dbReference type="AlphaFoldDB" id="A0A382MBH2"/>
<accession>A0A382MBH2</accession>
<name>A0A382MBH2_9ZZZZ</name>
<proteinExistence type="predicted"/>
<gene>
    <name evidence="1" type="ORF">METZ01_LOCUS298752</name>
</gene>
<protein>
    <submittedName>
        <fullName evidence="1">Uncharacterized protein</fullName>
    </submittedName>
</protein>
<reference evidence="1" key="1">
    <citation type="submission" date="2018-05" db="EMBL/GenBank/DDBJ databases">
        <authorList>
            <person name="Lanie J.A."/>
            <person name="Ng W.-L."/>
            <person name="Kazmierczak K.M."/>
            <person name="Andrzejewski T.M."/>
            <person name="Davidsen T.M."/>
            <person name="Wayne K.J."/>
            <person name="Tettelin H."/>
            <person name="Glass J.I."/>
            <person name="Rusch D."/>
            <person name="Podicherti R."/>
            <person name="Tsui H.-C.T."/>
            <person name="Winkler M.E."/>
        </authorList>
    </citation>
    <scope>NUCLEOTIDE SEQUENCE</scope>
</reference>